<comment type="catalytic activity">
    <reaction evidence="5">
        <text>a uridine in tRNA = a pseudouridine in tRNA</text>
        <dbReference type="Rhea" id="RHEA:54572"/>
        <dbReference type="Rhea" id="RHEA-COMP:13339"/>
        <dbReference type="Rhea" id="RHEA-COMP:13934"/>
        <dbReference type="ChEBI" id="CHEBI:65314"/>
        <dbReference type="ChEBI" id="CHEBI:65315"/>
    </reaction>
</comment>
<dbReference type="Gene3D" id="3.30.2350.10">
    <property type="entry name" value="Pseudouridine synthase"/>
    <property type="match status" value="1"/>
</dbReference>
<dbReference type="AlphaFoldDB" id="T1L0C7"/>
<evidence type="ECO:0000256" key="1">
    <source>
        <dbReference type="ARBA" id="ARBA00001166"/>
    </source>
</evidence>
<evidence type="ECO:0000256" key="5">
    <source>
        <dbReference type="ARBA" id="ARBA00036943"/>
    </source>
</evidence>
<feature type="region of interest" description="Disordered" evidence="8">
    <location>
        <begin position="1"/>
        <end position="32"/>
    </location>
</feature>
<evidence type="ECO:0000313" key="11">
    <source>
        <dbReference type="Proteomes" id="UP000015104"/>
    </source>
</evidence>
<dbReference type="EnsemblMetazoa" id="tetur30g00170.1">
    <property type="protein sequence ID" value="tetur30g00170.1"/>
    <property type="gene ID" value="tetur30g00170"/>
</dbReference>
<evidence type="ECO:0000256" key="2">
    <source>
        <dbReference type="ARBA" id="ARBA00001896"/>
    </source>
</evidence>
<dbReference type="STRING" id="32264.T1L0C7"/>
<dbReference type="PANTHER" id="PTHR21600">
    <property type="entry name" value="MITOCHONDRIAL RNA PSEUDOURIDINE SYNTHASE"/>
    <property type="match status" value="1"/>
</dbReference>
<evidence type="ECO:0000256" key="6">
    <source>
        <dbReference type="ARBA" id="ARBA00039953"/>
    </source>
</evidence>
<evidence type="ECO:0000256" key="7">
    <source>
        <dbReference type="ARBA" id="ARBA00041563"/>
    </source>
</evidence>
<dbReference type="InterPro" id="IPR020103">
    <property type="entry name" value="PsdUridine_synth_cat_dom_sf"/>
</dbReference>
<evidence type="ECO:0000259" key="9">
    <source>
        <dbReference type="Pfam" id="PF00849"/>
    </source>
</evidence>
<name>T1L0C7_TETUR</name>
<proteinExistence type="inferred from homology"/>
<sequence>MKKNSQNDESQDSPENKEIKTEDHNNLTSEEVEDVPKTALDYITQIRKGQLLPEDKAYLEHLEKKFKKLVHRLDRDATGVLLLAKSLSMVKTLREMFSERKISKYYWAIVRGIPDPLNGIIDIPIEAGKTNGVERMHLKPDCDLDFNRKIGATRGAYPATTHFRTLRKWGNACLVELKPEQGIKHQIRVHLGFGLRTPILGDHKYSHLDKLAPQKLPDDMLLKLNVRQAKVRNIPLHLHSKLYIIPGIGMNGNNVSISAHLPGFFRANMSSLGLYKQEAVLKNPIAF</sequence>
<dbReference type="CDD" id="cd02869">
    <property type="entry name" value="PseudoU_synth_RluA_like"/>
    <property type="match status" value="1"/>
</dbReference>
<dbReference type="PANTHER" id="PTHR21600:SF83">
    <property type="entry name" value="PSEUDOURIDYLATE SYNTHASE RPUSD4, MITOCHONDRIAL"/>
    <property type="match status" value="1"/>
</dbReference>
<feature type="compositionally biased region" description="Basic and acidic residues" evidence="8">
    <location>
        <begin position="14"/>
        <end position="25"/>
    </location>
</feature>
<dbReference type="EMBL" id="CAEY01000863">
    <property type="status" value="NOT_ANNOTATED_CDS"/>
    <property type="molecule type" value="Genomic_DNA"/>
</dbReference>
<dbReference type="InterPro" id="IPR006145">
    <property type="entry name" value="PsdUridine_synth_RsuA/RluA"/>
</dbReference>
<dbReference type="HOGENOM" id="CLU_016902_2_1_1"/>
<organism evidence="10 11">
    <name type="scientific">Tetranychus urticae</name>
    <name type="common">Two-spotted spider mite</name>
    <dbReference type="NCBI Taxonomy" id="32264"/>
    <lineage>
        <taxon>Eukaryota</taxon>
        <taxon>Metazoa</taxon>
        <taxon>Ecdysozoa</taxon>
        <taxon>Arthropoda</taxon>
        <taxon>Chelicerata</taxon>
        <taxon>Arachnida</taxon>
        <taxon>Acari</taxon>
        <taxon>Acariformes</taxon>
        <taxon>Trombidiformes</taxon>
        <taxon>Prostigmata</taxon>
        <taxon>Eleutherengona</taxon>
        <taxon>Raphignathae</taxon>
        <taxon>Tetranychoidea</taxon>
        <taxon>Tetranychidae</taxon>
        <taxon>Tetranychus</taxon>
    </lineage>
</organism>
<evidence type="ECO:0000256" key="4">
    <source>
        <dbReference type="ARBA" id="ARBA00023235"/>
    </source>
</evidence>
<reference evidence="11" key="1">
    <citation type="submission" date="2011-08" db="EMBL/GenBank/DDBJ databases">
        <authorList>
            <person name="Rombauts S."/>
        </authorList>
    </citation>
    <scope>NUCLEOTIDE SEQUENCE</scope>
    <source>
        <strain evidence="11">London</strain>
    </source>
</reference>
<comment type="catalytic activity">
    <reaction evidence="2">
        <text>uridine in 5S rRNA = pseudouridine in 5S rRNA</text>
        <dbReference type="Rhea" id="RHEA:47036"/>
        <dbReference type="Rhea" id="RHEA-COMP:11730"/>
        <dbReference type="Rhea" id="RHEA-COMP:11731"/>
        <dbReference type="ChEBI" id="CHEBI:65314"/>
        <dbReference type="ChEBI" id="CHEBI:65315"/>
    </reaction>
</comment>
<feature type="domain" description="Pseudouridine synthase RsuA/RluA-like" evidence="9">
    <location>
        <begin position="56"/>
        <end position="191"/>
    </location>
</feature>
<dbReference type="InterPro" id="IPR050188">
    <property type="entry name" value="RluA_PseudoU_synthase"/>
</dbReference>
<dbReference type="GO" id="GO:0003723">
    <property type="term" value="F:RNA binding"/>
    <property type="evidence" value="ECO:0007669"/>
    <property type="project" value="InterPro"/>
</dbReference>
<dbReference type="GO" id="GO:0001522">
    <property type="term" value="P:pseudouridine synthesis"/>
    <property type="evidence" value="ECO:0007669"/>
    <property type="project" value="InterPro"/>
</dbReference>
<protein>
    <recommendedName>
        <fullName evidence="6">Pseudouridylate synthase RPUSD4, mitochondrial</fullName>
    </recommendedName>
    <alternativeName>
        <fullName evidence="7">RNA pseudouridylate synthase domain-containing protein 4</fullName>
    </alternativeName>
</protein>
<comment type="catalytic activity">
    <reaction evidence="1">
        <text>a uridine in mRNA = a pseudouridine in mRNA</text>
        <dbReference type="Rhea" id="RHEA:56644"/>
        <dbReference type="Rhea" id="RHEA-COMP:14658"/>
        <dbReference type="Rhea" id="RHEA-COMP:14659"/>
        <dbReference type="ChEBI" id="CHEBI:65314"/>
        <dbReference type="ChEBI" id="CHEBI:65315"/>
    </reaction>
</comment>
<dbReference type="Proteomes" id="UP000015104">
    <property type="component" value="Unassembled WGS sequence"/>
</dbReference>
<evidence type="ECO:0000313" key="10">
    <source>
        <dbReference type="EnsemblMetazoa" id="tetur30g00170.1"/>
    </source>
</evidence>
<dbReference type="eggNOG" id="KOG1919">
    <property type="taxonomic scope" value="Eukaryota"/>
</dbReference>
<evidence type="ECO:0000256" key="3">
    <source>
        <dbReference type="ARBA" id="ARBA00010876"/>
    </source>
</evidence>
<accession>T1L0C7</accession>
<comment type="similarity">
    <text evidence="3">Belongs to the pseudouridine synthase RluA family.</text>
</comment>
<dbReference type="GO" id="GO:0009982">
    <property type="term" value="F:pseudouridine synthase activity"/>
    <property type="evidence" value="ECO:0007669"/>
    <property type="project" value="InterPro"/>
</dbReference>
<dbReference type="SUPFAM" id="SSF55120">
    <property type="entry name" value="Pseudouridine synthase"/>
    <property type="match status" value="1"/>
</dbReference>
<keyword evidence="4" id="KW-0413">Isomerase</keyword>
<keyword evidence="11" id="KW-1185">Reference proteome</keyword>
<evidence type="ECO:0000256" key="8">
    <source>
        <dbReference type="SAM" id="MobiDB-lite"/>
    </source>
</evidence>
<reference evidence="10" key="2">
    <citation type="submission" date="2015-06" db="UniProtKB">
        <authorList>
            <consortium name="EnsemblMetazoa"/>
        </authorList>
    </citation>
    <scope>IDENTIFICATION</scope>
</reference>
<dbReference type="Pfam" id="PF00849">
    <property type="entry name" value="PseudoU_synth_2"/>
    <property type="match status" value="1"/>
</dbReference>